<dbReference type="InterPro" id="IPR008462">
    <property type="entry name" value="CsbD"/>
</dbReference>
<dbReference type="Proteomes" id="UP000058012">
    <property type="component" value="Unassembled WGS sequence"/>
</dbReference>
<evidence type="ECO:0000313" key="3">
    <source>
        <dbReference type="EMBL" id="KUR72618.1"/>
    </source>
</evidence>
<proteinExistence type="inferred from homology"/>
<reference evidence="3 4" key="1">
    <citation type="submission" date="2015-10" db="EMBL/GenBank/DDBJ databases">
        <title>Draft genome sequence of Novosphingobium fuchskuhlense DSM 25065 isolated from a surface water sample of the southwest basin of Lake Grosse Fuchskuhle.</title>
        <authorList>
            <person name="Ruckert C."/>
            <person name="Winkler A."/>
            <person name="Glaeser J."/>
            <person name="Grossart H.-P."/>
            <person name="Kalinowski J."/>
            <person name="Glaeser S."/>
        </authorList>
    </citation>
    <scope>NUCLEOTIDE SEQUENCE [LARGE SCALE GENOMIC DNA]</scope>
    <source>
        <strain evidence="3 4">FNE08-7</strain>
    </source>
</reference>
<protein>
    <submittedName>
        <fullName evidence="3">CsbD-like protein</fullName>
    </submittedName>
</protein>
<comment type="caution">
    <text evidence="3">The sequence shown here is derived from an EMBL/GenBank/DDBJ whole genome shotgun (WGS) entry which is preliminary data.</text>
</comment>
<gene>
    <name evidence="3" type="ORF">AQZ52_05090</name>
</gene>
<dbReference type="OrthoDB" id="9796058at2"/>
<dbReference type="Pfam" id="PF05532">
    <property type="entry name" value="CsbD"/>
    <property type="match status" value="1"/>
</dbReference>
<dbReference type="InterPro" id="IPR036629">
    <property type="entry name" value="YjbJ_sf"/>
</dbReference>
<dbReference type="AlphaFoldDB" id="A0A124JVT3"/>
<accession>A0A124JVT3</accession>
<dbReference type="STRING" id="1117702.AQZ52_05090"/>
<sequence length="60" mass="6292">MDKDRIAGSLEQAKGIIKEGVGKATGNTKLVVEGETDQVLGKVQKAAGRLKDAARDAVKK</sequence>
<evidence type="ECO:0000256" key="1">
    <source>
        <dbReference type="ARBA" id="ARBA00009129"/>
    </source>
</evidence>
<keyword evidence="4" id="KW-1185">Reference proteome</keyword>
<organism evidence="3 4">
    <name type="scientific">Novosphingobium fuchskuhlense</name>
    <dbReference type="NCBI Taxonomy" id="1117702"/>
    <lineage>
        <taxon>Bacteria</taxon>
        <taxon>Pseudomonadati</taxon>
        <taxon>Pseudomonadota</taxon>
        <taxon>Alphaproteobacteria</taxon>
        <taxon>Sphingomonadales</taxon>
        <taxon>Sphingomonadaceae</taxon>
        <taxon>Novosphingobium</taxon>
    </lineage>
</organism>
<dbReference type="EMBL" id="LLZS01000003">
    <property type="protein sequence ID" value="KUR72618.1"/>
    <property type="molecule type" value="Genomic_DNA"/>
</dbReference>
<dbReference type="RefSeq" id="WP_067906960.1">
    <property type="nucleotide sequence ID" value="NZ_KQ954244.1"/>
</dbReference>
<comment type="similarity">
    <text evidence="1">Belongs to the UPF0337 (CsbD) family.</text>
</comment>
<evidence type="ECO:0000259" key="2">
    <source>
        <dbReference type="Pfam" id="PF05532"/>
    </source>
</evidence>
<name>A0A124JVT3_9SPHN</name>
<dbReference type="Gene3D" id="1.10.1470.10">
    <property type="entry name" value="YjbJ"/>
    <property type="match status" value="1"/>
</dbReference>
<evidence type="ECO:0000313" key="4">
    <source>
        <dbReference type="Proteomes" id="UP000058012"/>
    </source>
</evidence>
<dbReference type="SUPFAM" id="SSF69047">
    <property type="entry name" value="Hypothetical protein YjbJ"/>
    <property type="match status" value="1"/>
</dbReference>
<feature type="domain" description="CsbD-like" evidence="2">
    <location>
        <begin position="4"/>
        <end position="56"/>
    </location>
</feature>